<dbReference type="HOGENOM" id="CLU_060703_3_0_12"/>
<keyword evidence="3 9" id="KW-0813">Transport</keyword>
<dbReference type="AlphaFoldDB" id="M2B9X2"/>
<feature type="transmembrane region" description="Helical" evidence="9">
    <location>
        <begin position="132"/>
        <end position="155"/>
    </location>
</feature>
<evidence type="ECO:0000256" key="7">
    <source>
        <dbReference type="ARBA" id="ARBA00022989"/>
    </source>
</evidence>
<accession>M2B9X2</accession>
<evidence type="ECO:0000256" key="2">
    <source>
        <dbReference type="ARBA" id="ARBA00007783"/>
    </source>
</evidence>
<evidence type="ECO:0000256" key="8">
    <source>
        <dbReference type="ARBA" id="ARBA00023136"/>
    </source>
</evidence>
<proteinExistence type="inferred from homology"/>
<evidence type="ECO:0000256" key="4">
    <source>
        <dbReference type="ARBA" id="ARBA00022475"/>
    </source>
</evidence>
<gene>
    <name evidence="11" type="ORF">HMPREF9733_02159</name>
</gene>
<feature type="domain" description="ABC transmembrane type-2" evidence="10">
    <location>
        <begin position="52"/>
        <end position="277"/>
    </location>
</feature>
<evidence type="ECO:0000256" key="6">
    <source>
        <dbReference type="ARBA" id="ARBA00022692"/>
    </source>
</evidence>
<keyword evidence="4 9" id="KW-1003">Cell membrane</keyword>
<dbReference type="PANTHER" id="PTHR30413">
    <property type="entry name" value="INNER MEMBRANE TRANSPORT PERMEASE"/>
    <property type="match status" value="1"/>
</dbReference>
<dbReference type="GO" id="GO:0140359">
    <property type="term" value="F:ABC-type transporter activity"/>
    <property type="evidence" value="ECO:0007669"/>
    <property type="project" value="InterPro"/>
</dbReference>
<comment type="caution">
    <text evidence="11">The sequence shown here is derived from an EMBL/GenBank/DDBJ whole genome shotgun (WGS) entry which is preliminary data.</text>
</comment>
<dbReference type="InterPro" id="IPR000412">
    <property type="entry name" value="ABC_2_transport"/>
</dbReference>
<evidence type="ECO:0000313" key="11">
    <source>
        <dbReference type="EMBL" id="EMB21822.1"/>
    </source>
</evidence>
<keyword evidence="7 9" id="KW-1133">Transmembrane helix</keyword>
<evidence type="ECO:0000313" key="12">
    <source>
        <dbReference type="Proteomes" id="UP000016183"/>
    </source>
</evidence>
<feature type="transmembrane region" description="Helical" evidence="9">
    <location>
        <begin position="167"/>
        <end position="187"/>
    </location>
</feature>
<comment type="subcellular location">
    <subcellularLocation>
        <location evidence="1">Cell inner membrane</location>
        <topology evidence="1">Multi-pass membrane protein</topology>
    </subcellularLocation>
    <subcellularLocation>
        <location evidence="9">Cell membrane</location>
        <topology evidence="9">Multi-pass membrane protein</topology>
    </subcellularLocation>
</comment>
<dbReference type="GO" id="GO:0015920">
    <property type="term" value="P:lipopolysaccharide transport"/>
    <property type="evidence" value="ECO:0007669"/>
    <property type="project" value="TreeGrafter"/>
</dbReference>
<evidence type="ECO:0000256" key="3">
    <source>
        <dbReference type="ARBA" id="ARBA00022448"/>
    </source>
</evidence>
<dbReference type="PRINTS" id="PR00164">
    <property type="entry name" value="ABC2TRNSPORT"/>
</dbReference>
<keyword evidence="8 9" id="KW-0472">Membrane</keyword>
<feature type="transmembrane region" description="Helical" evidence="9">
    <location>
        <begin position="55"/>
        <end position="75"/>
    </location>
</feature>
<dbReference type="PANTHER" id="PTHR30413:SF8">
    <property type="entry name" value="TRANSPORT PERMEASE PROTEIN"/>
    <property type="match status" value="1"/>
</dbReference>
<dbReference type="PATRIC" id="fig|999437.3.peg.2227"/>
<evidence type="ECO:0000256" key="9">
    <source>
        <dbReference type="RuleBase" id="RU361157"/>
    </source>
</evidence>
<reference evidence="11 12" key="1">
    <citation type="submission" date="2012-01" db="EMBL/GenBank/DDBJ databases">
        <title>The Genome Sequence of Treponema denticola SP33.</title>
        <authorList>
            <consortium name="The Broad Institute Genome Sequencing Platform"/>
            <person name="Earl A."/>
            <person name="Ward D."/>
            <person name="Feldgarden M."/>
            <person name="Gevers D."/>
            <person name="Blanton J.M."/>
            <person name="Fenno C.J."/>
            <person name="Baranova O.V."/>
            <person name="Mathney J."/>
            <person name="Dewhirst F.E."/>
            <person name="Izard J."/>
            <person name="Young S.K."/>
            <person name="Zeng Q."/>
            <person name="Gargeya S."/>
            <person name="Fitzgerald M."/>
            <person name="Haas B."/>
            <person name="Abouelleil A."/>
            <person name="Alvarado L."/>
            <person name="Arachchi H.M."/>
            <person name="Berlin A."/>
            <person name="Chapman S.B."/>
            <person name="Gearin G."/>
            <person name="Goldberg J."/>
            <person name="Griggs A."/>
            <person name="Gujja S."/>
            <person name="Hansen M."/>
            <person name="Heiman D."/>
            <person name="Howarth C."/>
            <person name="Larimer J."/>
            <person name="Lui A."/>
            <person name="MacDonald P.J.P."/>
            <person name="McCowen C."/>
            <person name="Montmayeur A."/>
            <person name="Murphy C."/>
            <person name="Neiman D."/>
            <person name="Pearson M."/>
            <person name="Priest M."/>
            <person name="Roberts A."/>
            <person name="Saif S."/>
            <person name="Shea T."/>
            <person name="Sisk P."/>
            <person name="Stolte C."/>
            <person name="Sykes S."/>
            <person name="Wortman J."/>
            <person name="Nusbaum C."/>
            <person name="Birren B."/>
        </authorList>
    </citation>
    <scope>NUCLEOTIDE SEQUENCE [LARGE SCALE GENOMIC DNA]</scope>
    <source>
        <strain evidence="11 12">SP33</strain>
    </source>
</reference>
<name>M2B9X2_TREDN</name>
<feature type="transmembrane region" description="Helical" evidence="9">
    <location>
        <begin position="199"/>
        <end position="219"/>
    </location>
</feature>
<organism evidence="11 12">
    <name type="scientific">Treponema denticola SP33</name>
    <dbReference type="NCBI Taxonomy" id="999437"/>
    <lineage>
        <taxon>Bacteria</taxon>
        <taxon>Pseudomonadati</taxon>
        <taxon>Spirochaetota</taxon>
        <taxon>Spirochaetia</taxon>
        <taxon>Spirochaetales</taxon>
        <taxon>Treponemataceae</taxon>
        <taxon>Treponema</taxon>
    </lineage>
</organism>
<sequence length="285" mass="32568">MTITKTEESWDLVIEPKRKLLDIPIREVIRYRDLIALFIKRDFVTQYKQTILGPLWFIINPLISTVMYAFVFGNLAKLSTDGVPHILFYYAGTMLWSFFAGCFTDATNIFVDNAGLFGKVYFPRLTVSVSSIAGKLIKIFIQFLCLMGFFVYYLVTSVILKPSLLALLFPLILIWIAAVATGMGMVISALTTKYKDLRLLVNFALNLAMYATAVVYPVSQIPQRFHWVLYANPMNAPIELFRFWFYGSGGIPLQAIISSILLTFFFLFIGLIMFNQNERNFIDVV</sequence>
<feature type="transmembrane region" description="Helical" evidence="9">
    <location>
        <begin position="87"/>
        <end position="111"/>
    </location>
</feature>
<dbReference type="Pfam" id="PF01061">
    <property type="entry name" value="ABC2_membrane"/>
    <property type="match status" value="1"/>
</dbReference>
<dbReference type="Proteomes" id="UP000016183">
    <property type="component" value="Unassembled WGS sequence"/>
</dbReference>
<dbReference type="InterPro" id="IPR013525">
    <property type="entry name" value="ABC2_TM"/>
</dbReference>
<evidence type="ECO:0000256" key="5">
    <source>
        <dbReference type="ARBA" id="ARBA00022519"/>
    </source>
</evidence>
<dbReference type="InterPro" id="IPR047817">
    <property type="entry name" value="ABC2_TM_bact-type"/>
</dbReference>
<comment type="similarity">
    <text evidence="2 9">Belongs to the ABC-2 integral membrane protein family.</text>
</comment>
<feature type="transmembrane region" description="Helical" evidence="9">
    <location>
        <begin position="251"/>
        <end position="274"/>
    </location>
</feature>
<dbReference type="PROSITE" id="PS51012">
    <property type="entry name" value="ABC_TM2"/>
    <property type="match status" value="1"/>
</dbReference>
<keyword evidence="5" id="KW-0997">Cell inner membrane</keyword>
<dbReference type="EMBL" id="AGDZ01000028">
    <property type="protein sequence ID" value="EMB21822.1"/>
    <property type="molecule type" value="Genomic_DNA"/>
</dbReference>
<dbReference type="GO" id="GO:0043190">
    <property type="term" value="C:ATP-binding cassette (ABC) transporter complex"/>
    <property type="evidence" value="ECO:0007669"/>
    <property type="project" value="InterPro"/>
</dbReference>
<evidence type="ECO:0000259" key="10">
    <source>
        <dbReference type="PROSITE" id="PS51012"/>
    </source>
</evidence>
<keyword evidence="6 9" id="KW-0812">Transmembrane</keyword>
<protein>
    <recommendedName>
        <fullName evidence="9">Transport permease protein</fullName>
    </recommendedName>
</protein>
<evidence type="ECO:0000256" key="1">
    <source>
        <dbReference type="ARBA" id="ARBA00004429"/>
    </source>
</evidence>